<accession>A0ABU3FL87</accession>
<keyword evidence="3" id="KW-1185">Reference proteome</keyword>
<evidence type="ECO:0000313" key="3">
    <source>
        <dbReference type="Proteomes" id="UP001269061"/>
    </source>
</evidence>
<comment type="caution">
    <text evidence="2">The sequence shown here is derived from an EMBL/GenBank/DDBJ whole genome shotgun (WGS) entry which is preliminary data.</text>
</comment>
<organism evidence="2 3">
    <name type="scientific">Enterococcus pseudoavium</name>
    <dbReference type="NCBI Taxonomy" id="44007"/>
    <lineage>
        <taxon>Bacteria</taxon>
        <taxon>Bacillati</taxon>
        <taxon>Bacillota</taxon>
        <taxon>Bacilli</taxon>
        <taxon>Lactobacillales</taxon>
        <taxon>Enterococcaceae</taxon>
        <taxon>Enterococcus</taxon>
    </lineage>
</organism>
<keyword evidence="1" id="KW-0812">Transmembrane</keyword>
<reference evidence="2 3" key="1">
    <citation type="submission" date="2023-03" db="EMBL/GenBank/DDBJ databases">
        <authorList>
            <person name="Shen W."/>
            <person name="Cai J."/>
        </authorList>
    </citation>
    <scope>NUCLEOTIDE SEQUENCE [LARGE SCALE GENOMIC DNA]</scope>
    <source>
        <strain evidence="2 3">Y59</strain>
    </source>
</reference>
<dbReference type="EMBL" id="JARQAZ010000016">
    <property type="protein sequence ID" value="MDT2771848.1"/>
    <property type="molecule type" value="Genomic_DNA"/>
</dbReference>
<name>A0ABU3FL87_9ENTE</name>
<dbReference type="InterPro" id="IPR049920">
    <property type="entry name" value="IK1_05631-like"/>
</dbReference>
<feature type="transmembrane region" description="Helical" evidence="1">
    <location>
        <begin position="54"/>
        <end position="73"/>
    </location>
</feature>
<evidence type="ECO:0000313" key="2">
    <source>
        <dbReference type="EMBL" id="MDT2771848.1"/>
    </source>
</evidence>
<feature type="transmembrane region" description="Helical" evidence="1">
    <location>
        <begin position="32"/>
        <end position="48"/>
    </location>
</feature>
<protein>
    <submittedName>
        <fullName evidence="2">S-4TM family putative pore-forming effector</fullName>
    </submittedName>
</protein>
<keyword evidence="1" id="KW-0472">Membrane</keyword>
<keyword evidence="1" id="KW-1133">Transmembrane helix</keyword>
<proteinExistence type="predicted"/>
<evidence type="ECO:0000256" key="1">
    <source>
        <dbReference type="SAM" id="Phobius"/>
    </source>
</evidence>
<dbReference type="Pfam" id="PF18159">
    <property type="entry name" value="S_4TM"/>
    <property type="match status" value="1"/>
</dbReference>
<sequence>MNSIYFRQNSDAALRCQVAARICYNKAETLDNLYWIGLIVTIGIKFLWPDSFFTDLLLIIWFLLTFLLDNYIAKYTAAGATFKQVFDEYVFGWTDEITEKTFTDTEKIRIRNKEKFEIQMKNTGNENPRGVKNWYEVVNEETEEQEAIKNAMLESITYDKHINSKLVGIFVVIFIISLFVFKDLSISEYLKTLFLLMSSLTKKIIITIQKLFRNNELNKALNIRISSSKSEEDLKESQNLMYMKRQISGVTPSWIYFLTKSNVTKIINERFTFK</sequence>
<gene>
    <name evidence="2" type="ORF">P7H46_13585</name>
</gene>
<dbReference type="RefSeq" id="WP_311807579.1">
    <property type="nucleotide sequence ID" value="NZ_JARQAZ010000016.1"/>
</dbReference>
<dbReference type="Proteomes" id="UP001269061">
    <property type="component" value="Unassembled WGS sequence"/>
</dbReference>
<feature type="transmembrane region" description="Helical" evidence="1">
    <location>
        <begin position="162"/>
        <end position="181"/>
    </location>
</feature>